<dbReference type="CDD" id="cd00037">
    <property type="entry name" value="CLECT"/>
    <property type="match status" value="1"/>
</dbReference>
<keyword evidence="3" id="KW-0812">Transmembrane</keyword>
<organism evidence="5 6">
    <name type="scientific">Mugilogobius chulae</name>
    <name type="common">yellowstripe goby</name>
    <dbReference type="NCBI Taxonomy" id="88201"/>
    <lineage>
        <taxon>Eukaryota</taxon>
        <taxon>Metazoa</taxon>
        <taxon>Chordata</taxon>
        <taxon>Craniata</taxon>
        <taxon>Vertebrata</taxon>
        <taxon>Euteleostomi</taxon>
        <taxon>Actinopterygii</taxon>
        <taxon>Neopterygii</taxon>
        <taxon>Teleostei</taxon>
        <taxon>Neoteleostei</taxon>
        <taxon>Acanthomorphata</taxon>
        <taxon>Gobiaria</taxon>
        <taxon>Gobiiformes</taxon>
        <taxon>Gobioidei</taxon>
        <taxon>Gobiidae</taxon>
        <taxon>Gobionellinae</taxon>
        <taxon>Mugilogobius</taxon>
    </lineage>
</organism>
<feature type="region of interest" description="Disordered" evidence="2">
    <location>
        <begin position="72"/>
        <end position="140"/>
    </location>
</feature>
<dbReference type="PANTHER" id="PTHR22801">
    <property type="entry name" value="LITHOSTATHINE"/>
    <property type="match status" value="1"/>
</dbReference>
<dbReference type="PROSITE" id="PS00615">
    <property type="entry name" value="C_TYPE_LECTIN_1"/>
    <property type="match status" value="1"/>
</dbReference>
<dbReference type="Gene3D" id="3.10.100.10">
    <property type="entry name" value="Mannose-Binding Protein A, subunit A"/>
    <property type="match status" value="1"/>
</dbReference>
<protein>
    <recommendedName>
        <fullName evidence="4">C-type lectin domain-containing protein</fullName>
    </recommendedName>
</protein>
<feature type="domain" description="C-type lectin" evidence="4">
    <location>
        <begin position="154"/>
        <end position="268"/>
    </location>
</feature>
<reference evidence="6" key="1">
    <citation type="submission" date="2024-04" db="EMBL/GenBank/DDBJ databases">
        <title>Salinicola lusitanus LLJ914,a marine bacterium isolated from the Okinawa Trough.</title>
        <authorList>
            <person name="Li J."/>
        </authorList>
    </citation>
    <scope>NUCLEOTIDE SEQUENCE [LARGE SCALE GENOMIC DNA]</scope>
</reference>
<dbReference type="InterPro" id="IPR001304">
    <property type="entry name" value="C-type_lectin-like"/>
</dbReference>
<dbReference type="PROSITE" id="PS50041">
    <property type="entry name" value="C_TYPE_LECTIN_2"/>
    <property type="match status" value="1"/>
</dbReference>
<feature type="compositionally biased region" description="Acidic residues" evidence="2">
    <location>
        <begin position="86"/>
        <end position="134"/>
    </location>
</feature>
<dbReference type="InterPro" id="IPR016186">
    <property type="entry name" value="C-type_lectin-like/link_sf"/>
</dbReference>
<gene>
    <name evidence="5" type="ORF">WMY93_014185</name>
</gene>
<dbReference type="SUPFAM" id="SSF56436">
    <property type="entry name" value="C-type lectin-like"/>
    <property type="match status" value="1"/>
</dbReference>
<name>A0AAW0NYB7_9GOBI</name>
<feature type="compositionally biased region" description="Low complexity" evidence="2">
    <location>
        <begin position="72"/>
        <end position="81"/>
    </location>
</feature>
<proteinExistence type="predicted"/>
<comment type="caution">
    <text evidence="5">The sequence shown here is derived from an EMBL/GenBank/DDBJ whole genome shotgun (WGS) entry which is preliminary data.</text>
</comment>
<dbReference type="EMBL" id="JBBPFD010000010">
    <property type="protein sequence ID" value="KAK7909501.1"/>
    <property type="molecule type" value="Genomic_DNA"/>
</dbReference>
<evidence type="ECO:0000256" key="1">
    <source>
        <dbReference type="ARBA" id="ARBA00023157"/>
    </source>
</evidence>
<keyword evidence="1" id="KW-1015">Disulfide bond</keyword>
<dbReference type="SMART" id="SM00034">
    <property type="entry name" value="CLECT"/>
    <property type="match status" value="1"/>
</dbReference>
<evidence type="ECO:0000259" key="4">
    <source>
        <dbReference type="PROSITE" id="PS50041"/>
    </source>
</evidence>
<keyword evidence="6" id="KW-1185">Reference proteome</keyword>
<dbReference type="Pfam" id="PF00059">
    <property type="entry name" value="Lectin_C"/>
    <property type="match status" value="1"/>
</dbReference>
<dbReference type="InterPro" id="IPR016187">
    <property type="entry name" value="CTDL_fold"/>
</dbReference>
<keyword evidence="3" id="KW-0472">Membrane</keyword>
<keyword evidence="3" id="KW-1133">Transmembrane helix</keyword>
<dbReference type="Proteomes" id="UP001460270">
    <property type="component" value="Unassembled WGS sequence"/>
</dbReference>
<accession>A0AAW0NYB7</accession>
<evidence type="ECO:0000256" key="3">
    <source>
        <dbReference type="SAM" id="Phobius"/>
    </source>
</evidence>
<sequence length="269" mass="30561">MGHLYTDHMYGDAALRVYKRRVWSKSVPQTEGAKPPVKQVMSQTLSLDVCIMKLLLLCLLFGAVVALTTAAPAEPEPNNGAKPNVEDPDMQDPESVDEMEMSEDPESVDEMEMSEDPESVDEMEMSEAENEDSAENSCNPRCKPRTWCTGSRTRSGRQYIYIPSTTHWAYAQYYCQYIGGTLAVIQDRATDNFLKNLAHGRAAWIGYSDAEYNGYWFWANGERAQYSNWCRGEPNNLGGRQACAVINWTHLKCWDDQNCDTYRPFICQK</sequence>
<evidence type="ECO:0000256" key="2">
    <source>
        <dbReference type="SAM" id="MobiDB-lite"/>
    </source>
</evidence>
<evidence type="ECO:0000313" key="5">
    <source>
        <dbReference type="EMBL" id="KAK7909501.1"/>
    </source>
</evidence>
<dbReference type="InterPro" id="IPR018378">
    <property type="entry name" value="C-type_lectin_CS"/>
</dbReference>
<dbReference type="AlphaFoldDB" id="A0AAW0NYB7"/>
<evidence type="ECO:0000313" key="6">
    <source>
        <dbReference type="Proteomes" id="UP001460270"/>
    </source>
</evidence>
<dbReference type="PANTHER" id="PTHR22801:SF63">
    <property type="entry name" value="C-TYPE LECTIN DOMAIN-CONTAINING PROTEIN"/>
    <property type="match status" value="1"/>
</dbReference>
<dbReference type="InterPro" id="IPR050801">
    <property type="entry name" value="Ca-Dep_Lectins_ImmuneDev"/>
</dbReference>
<feature type="transmembrane region" description="Helical" evidence="3">
    <location>
        <begin position="54"/>
        <end position="73"/>
    </location>
</feature>